<keyword evidence="3" id="KW-0479">Metal-binding</keyword>
<dbReference type="Pfam" id="PF00067">
    <property type="entry name" value="p450"/>
    <property type="match status" value="1"/>
</dbReference>
<evidence type="ECO:0000256" key="5">
    <source>
        <dbReference type="ARBA" id="ARBA00023004"/>
    </source>
</evidence>
<dbReference type="GO" id="GO:0004497">
    <property type="term" value="F:monooxygenase activity"/>
    <property type="evidence" value="ECO:0007669"/>
    <property type="project" value="UniProtKB-KW"/>
</dbReference>
<dbReference type="SUPFAM" id="SSF48264">
    <property type="entry name" value="Cytochrome P450"/>
    <property type="match status" value="1"/>
</dbReference>
<dbReference type="InterPro" id="IPR001128">
    <property type="entry name" value="Cyt_P450"/>
</dbReference>
<sequence length="394" mass="44440">MSVVYNPFDPAFIANPYPVFKELRAEDPCHQIIGADGVVLLTRYDDIERFLHDRARFSVDHRNLKLGPEQDLEYEDISVILFRDPPQHTKWRQQLAKGLTPAHIEAYRPRLTQLIDEHLDVLEEKGQADFLGDVATPIPFQAICELLGIPVQDWAQVHAWVSDIVNLTEPVASPEVTSAIVRSRDEMRAYLRDVCAHKRANPGNDVISRLLTVTTGGFTEEELVNHVMLLNVSAPEPTASHLAYGILELTRHPEQAADLRDDPDLDRNAVEELLRYEAPLQITGRYPLEDIELHGRTINAGTAVVMSLASANHDPDKWGPTADELNLRRPRANEHLCFARGIHTCFGAALARMHGQLTFGRVVRRFPNLALVEEPTWNTLLNRRGPTQVQVSVR</sequence>
<dbReference type="CDD" id="cd20625">
    <property type="entry name" value="CYP164-like"/>
    <property type="match status" value="1"/>
</dbReference>
<evidence type="ECO:0000256" key="1">
    <source>
        <dbReference type="ARBA" id="ARBA00010617"/>
    </source>
</evidence>
<name>A0A919MJE2_9ACTN</name>
<dbReference type="PANTHER" id="PTHR46696:SF1">
    <property type="entry name" value="CYTOCHROME P450 YJIB-RELATED"/>
    <property type="match status" value="1"/>
</dbReference>
<keyword evidence="2" id="KW-0349">Heme</keyword>
<organism evidence="7 8">
    <name type="scientific">Actinoplanes nipponensis</name>
    <dbReference type="NCBI Taxonomy" id="135950"/>
    <lineage>
        <taxon>Bacteria</taxon>
        <taxon>Bacillati</taxon>
        <taxon>Actinomycetota</taxon>
        <taxon>Actinomycetes</taxon>
        <taxon>Micromonosporales</taxon>
        <taxon>Micromonosporaceae</taxon>
        <taxon>Actinoplanes</taxon>
    </lineage>
</organism>
<evidence type="ECO:0000256" key="2">
    <source>
        <dbReference type="ARBA" id="ARBA00022617"/>
    </source>
</evidence>
<protein>
    <submittedName>
        <fullName evidence="7">Cytochrome P450</fullName>
    </submittedName>
</protein>
<keyword evidence="6" id="KW-0503">Monooxygenase</keyword>
<keyword evidence="5" id="KW-0408">Iron</keyword>
<dbReference type="FunFam" id="1.10.630.10:FF:000018">
    <property type="entry name" value="Cytochrome P450 monooxygenase"/>
    <property type="match status" value="1"/>
</dbReference>
<reference evidence="7" key="1">
    <citation type="submission" date="2021-01" db="EMBL/GenBank/DDBJ databases">
        <title>Whole genome shotgun sequence of Actinoplanes nipponensis NBRC 14063.</title>
        <authorList>
            <person name="Komaki H."/>
            <person name="Tamura T."/>
        </authorList>
    </citation>
    <scope>NUCLEOTIDE SEQUENCE</scope>
    <source>
        <strain evidence="7">NBRC 14063</strain>
    </source>
</reference>
<evidence type="ECO:0000313" key="8">
    <source>
        <dbReference type="Proteomes" id="UP000647172"/>
    </source>
</evidence>
<dbReference type="InterPro" id="IPR002397">
    <property type="entry name" value="Cyt_P450_B"/>
</dbReference>
<keyword evidence="4" id="KW-0560">Oxidoreductase</keyword>
<dbReference type="EMBL" id="BOMQ01000061">
    <property type="protein sequence ID" value="GIE51724.1"/>
    <property type="molecule type" value="Genomic_DNA"/>
</dbReference>
<dbReference type="RefSeq" id="WP_203772517.1">
    <property type="nucleotide sequence ID" value="NZ_BAAAYJ010000097.1"/>
</dbReference>
<dbReference type="GO" id="GO:0017000">
    <property type="term" value="P:antibiotic biosynthetic process"/>
    <property type="evidence" value="ECO:0007669"/>
    <property type="project" value="UniProtKB-ARBA"/>
</dbReference>
<comment type="caution">
    <text evidence="7">The sequence shown here is derived from an EMBL/GenBank/DDBJ whole genome shotgun (WGS) entry which is preliminary data.</text>
</comment>
<evidence type="ECO:0000256" key="3">
    <source>
        <dbReference type="ARBA" id="ARBA00022723"/>
    </source>
</evidence>
<dbReference type="Proteomes" id="UP000647172">
    <property type="component" value="Unassembled WGS sequence"/>
</dbReference>
<keyword evidence="8" id="KW-1185">Reference proteome</keyword>
<dbReference type="InterPro" id="IPR036396">
    <property type="entry name" value="Cyt_P450_sf"/>
</dbReference>
<evidence type="ECO:0000256" key="6">
    <source>
        <dbReference type="ARBA" id="ARBA00023033"/>
    </source>
</evidence>
<dbReference type="GO" id="GO:0005506">
    <property type="term" value="F:iron ion binding"/>
    <property type="evidence" value="ECO:0007669"/>
    <property type="project" value="InterPro"/>
</dbReference>
<evidence type="ECO:0000313" key="7">
    <source>
        <dbReference type="EMBL" id="GIE51724.1"/>
    </source>
</evidence>
<gene>
    <name evidence="7" type="ORF">Ani05nite_52580</name>
</gene>
<dbReference type="AlphaFoldDB" id="A0A919MJE2"/>
<dbReference type="Gene3D" id="1.10.630.10">
    <property type="entry name" value="Cytochrome P450"/>
    <property type="match status" value="1"/>
</dbReference>
<comment type="similarity">
    <text evidence="1">Belongs to the cytochrome P450 family.</text>
</comment>
<dbReference type="GO" id="GO:0020037">
    <property type="term" value="F:heme binding"/>
    <property type="evidence" value="ECO:0007669"/>
    <property type="project" value="InterPro"/>
</dbReference>
<dbReference type="PANTHER" id="PTHR46696">
    <property type="entry name" value="P450, PUTATIVE (EUROFUNG)-RELATED"/>
    <property type="match status" value="1"/>
</dbReference>
<evidence type="ECO:0000256" key="4">
    <source>
        <dbReference type="ARBA" id="ARBA00023002"/>
    </source>
</evidence>
<proteinExistence type="inferred from homology"/>
<dbReference type="GO" id="GO:0016705">
    <property type="term" value="F:oxidoreductase activity, acting on paired donors, with incorporation or reduction of molecular oxygen"/>
    <property type="evidence" value="ECO:0007669"/>
    <property type="project" value="InterPro"/>
</dbReference>
<dbReference type="PRINTS" id="PR00359">
    <property type="entry name" value="BP450"/>
</dbReference>
<accession>A0A919MJE2</accession>